<evidence type="ECO:0000256" key="11">
    <source>
        <dbReference type="SAM" id="Phobius"/>
    </source>
</evidence>
<evidence type="ECO:0000256" key="2">
    <source>
        <dbReference type="ARBA" id="ARBA00004586"/>
    </source>
</evidence>
<evidence type="ECO:0000256" key="9">
    <source>
        <dbReference type="ARBA" id="ARBA00047604"/>
    </source>
</evidence>
<organism evidence="14 15">
    <name type="scientific">Corchorus olitorius</name>
    <dbReference type="NCBI Taxonomy" id="93759"/>
    <lineage>
        <taxon>Eukaryota</taxon>
        <taxon>Viridiplantae</taxon>
        <taxon>Streptophyta</taxon>
        <taxon>Embryophyta</taxon>
        <taxon>Tracheophyta</taxon>
        <taxon>Spermatophyta</taxon>
        <taxon>Magnoliopsida</taxon>
        <taxon>eudicotyledons</taxon>
        <taxon>Gunneridae</taxon>
        <taxon>Pentapetalae</taxon>
        <taxon>rosids</taxon>
        <taxon>malvids</taxon>
        <taxon>Malvales</taxon>
        <taxon>Malvaceae</taxon>
        <taxon>Grewioideae</taxon>
        <taxon>Apeibeae</taxon>
        <taxon>Corchorus</taxon>
    </lineage>
</organism>
<keyword evidence="11" id="KW-0472">Membrane</keyword>
<dbReference type="InterPro" id="IPR045034">
    <property type="entry name" value="O-acyltransferase_WSD1-like"/>
</dbReference>
<evidence type="ECO:0000259" key="13">
    <source>
        <dbReference type="Pfam" id="PF06974"/>
    </source>
</evidence>
<comment type="pathway">
    <text evidence="3">Glycerolipid metabolism; triacylglycerol biosynthesis.</text>
</comment>
<keyword evidence="7" id="KW-0012">Acyltransferase</keyword>
<name>A0A1R3KNF1_9ROSI</name>
<dbReference type="Proteomes" id="UP000187203">
    <property type="component" value="Unassembled WGS sequence"/>
</dbReference>
<dbReference type="PANTHER" id="PTHR31650:SF74">
    <property type="entry name" value="O-ACYLTRANSFERASE WSD1-LIKE"/>
    <property type="match status" value="1"/>
</dbReference>
<dbReference type="OrthoDB" id="619536at2759"/>
<evidence type="ECO:0000256" key="10">
    <source>
        <dbReference type="ARBA" id="ARBA00048109"/>
    </source>
</evidence>
<feature type="domain" description="O-acyltransferase WSD1-like N-terminal" evidence="12">
    <location>
        <begin position="5"/>
        <end position="192"/>
    </location>
</feature>
<feature type="domain" description="O-acyltransferase WSD1 C-terminal" evidence="13">
    <location>
        <begin position="243"/>
        <end position="387"/>
    </location>
</feature>
<evidence type="ECO:0000256" key="4">
    <source>
        <dbReference type="ARBA" id="ARBA00005189"/>
    </source>
</evidence>
<dbReference type="GO" id="GO:0005886">
    <property type="term" value="C:plasma membrane"/>
    <property type="evidence" value="ECO:0007669"/>
    <property type="project" value="UniProtKB-SubCell"/>
</dbReference>
<dbReference type="Pfam" id="PF06974">
    <property type="entry name" value="WS_DGAT_C"/>
    <property type="match status" value="1"/>
</dbReference>
<keyword evidence="11" id="KW-0812">Transmembrane</keyword>
<evidence type="ECO:0000313" key="15">
    <source>
        <dbReference type="Proteomes" id="UP000187203"/>
    </source>
</evidence>
<dbReference type="STRING" id="93759.A0A1R3KNF1"/>
<comment type="similarity">
    <text evidence="8">In the N-terminal section; belongs to the long-chain O-acyltransferase family.</text>
</comment>
<comment type="catalytic activity">
    <reaction evidence="10">
        <text>an acyl-CoA + a 1,2-diacyl-sn-glycerol = a triacyl-sn-glycerol + CoA</text>
        <dbReference type="Rhea" id="RHEA:10868"/>
        <dbReference type="ChEBI" id="CHEBI:17815"/>
        <dbReference type="ChEBI" id="CHEBI:57287"/>
        <dbReference type="ChEBI" id="CHEBI:58342"/>
        <dbReference type="ChEBI" id="CHEBI:64615"/>
        <dbReference type="EC" id="2.3.1.20"/>
    </reaction>
</comment>
<evidence type="ECO:0000313" key="14">
    <source>
        <dbReference type="EMBL" id="OMP08612.1"/>
    </source>
</evidence>
<keyword evidence="11" id="KW-1133">Transmembrane helix</keyword>
<reference evidence="15" key="1">
    <citation type="submission" date="2013-09" db="EMBL/GenBank/DDBJ databases">
        <title>Corchorus olitorius genome sequencing.</title>
        <authorList>
            <person name="Alam M."/>
            <person name="Haque M.S."/>
            <person name="Islam M.S."/>
            <person name="Emdad E.M."/>
            <person name="Islam M.M."/>
            <person name="Ahmed B."/>
            <person name="Halim A."/>
            <person name="Hossen Q.M.M."/>
            <person name="Hossain M.Z."/>
            <person name="Ahmed R."/>
            <person name="Khan M.M."/>
            <person name="Islam R."/>
            <person name="Rashid M.M."/>
            <person name="Khan S.A."/>
            <person name="Rahman M.S."/>
            <person name="Alam M."/>
            <person name="Yahiya A.S."/>
            <person name="Khan M.S."/>
            <person name="Azam M.S."/>
            <person name="Haque T."/>
            <person name="Lashkar M.Z.H."/>
            <person name="Akhand A.I."/>
            <person name="Morshed G."/>
            <person name="Roy S."/>
            <person name="Uddin K.S."/>
            <person name="Rabeya T."/>
            <person name="Hossain A.S."/>
            <person name="Chowdhury A."/>
            <person name="Snigdha A.R."/>
            <person name="Mortoza M.S."/>
            <person name="Matin S.A."/>
            <person name="Hoque S.M.E."/>
            <person name="Islam M.K."/>
            <person name="Roy D.K."/>
            <person name="Haider R."/>
            <person name="Moosa M.M."/>
            <person name="Elias S.M."/>
            <person name="Hasan A.M."/>
            <person name="Jahan S."/>
            <person name="Shafiuddin M."/>
            <person name="Mahmood N."/>
            <person name="Shommy N.S."/>
        </authorList>
    </citation>
    <scope>NUCLEOTIDE SEQUENCE [LARGE SCALE GENOMIC DNA]</scope>
    <source>
        <strain evidence="15">cv. O-4</strain>
    </source>
</reference>
<comment type="subcellular location">
    <subcellularLocation>
        <location evidence="1">Cell membrane</location>
        <topology evidence="1">Single-pass membrane protein</topology>
    </subcellularLocation>
    <subcellularLocation>
        <location evidence="2">Endoplasmic reticulum membrane</location>
    </subcellularLocation>
</comment>
<evidence type="ECO:0000256" key="3">
    <source>
        <dbReference type="ARBA" id="ARBA00004771"/>
    </source>
</evidence>
<dbReference type="UniPathway" id="UPA00282"/>
<proteinExistence type="inferred from homology"/>
<comment type="pathway">
    <text evidence="4">Lipid metabolism.</text>
</comment>
<keyword evidence="5" id="KW-0808">Transferase</keyword>
<dbReference type="EMBL" id="AWUE01012661">
    <property type="protein sequence ID" value="OMP08612.1"/>
    <property type="molecule type" value="Genomic_DNA"/>
</dbReference>
<dbReference type="GO" id="GO:0047196">
    <property type="term" value="F:long-chain-alcohol O-fatty-acyltransferase activity"/>
    <property type="evidence" value="ECO:0007669"/>
    <property type="project" value="UniProtKB-EC"/>
</dbReference>
<dbReference type="GO" id="GO:0019432">
    <property type="term" value="P:triglyceride biosynthetic process"/>
    <property type="evidence" value="ECO:0007669"/>
    <property type="project" value="UniProtKB-UniPathway"/>
</dbReference>
<dbReference type="AlphaFoldDB" id="A0A1R3KNF1"/>
<evidence type="ECO:0000256" key="8">
    <source>
        <dbReference type="ARBA" id="ARBA00024360"/>
    </source>
</evidence>
<evidence type="ECO:0000256" key="7">
    <source>
        <dbReference type="ARBA" id="ARBA00023315"/>
    </source>
</evidence>
<dbReference type="GO" id="GO:0004144">
    <property type="term" value="F:diacylglycerol O-acyltransferase activity"/>
    <property type="evidence" value="ECO:0007669"/>
    <property type="project" value="UniProtKB-EC"/>
</dbReference>
<keyword evidence="6" id="KW-0256">Endoplasmic reticulum</keyword>
<dbReference type="PANTHER" id="PTHR31650">
    <property type="entry name" value="O-ACYLTRANSFERASE (WSD1-LIKE) FAMILY PROTEIN"/>
    <property type="match status" value="1"/>
</dbReference>
<sequence>MKWIRTEVDLEKHVIVPELDPNMESPDKFLEDYIFNLTKTSIDKSKPLWDLHLLNLRTSQSEAVGIFRIHHSLGDGTSLMSLLLACTRQMNDPQALPTIPTNKKKDKKINDGRAGFLRIVLMFWSFFQLFWNSLVDVLMFIATAMFLKDTENPLKGGPGSELTPRRIVFKTVSLDDIKLVKNAMNTTINDVALGITQAGGNKNEEDNLPKNLRLRSTLLINIRPSAGIQALADMMEKNAEAKWGNWIGYVLLPFTIAIRNDPLDYVRDAKATVDRKKRSLEAIYTFYIAELVLKLFGIKAASAVSHRVITHTTLSFSNMVGPLEEIGFYGHPMAFLAPTSYGQPHALMINFQSYINKMTIVLSVDEGTIPNPHQLCDDIADSLTLIKDAVLTKGLV</sequence>
<dbReference type="InterPro" id="IPR009721">
    <property type="entry name" value="O-acyltransferase_WSD1_C"/>
</dbReference>
<comment type="caution">
    <text evidence="14">The sequence shown here is derived from an EMBL/GenBank/DDBJ whole genome shotgun (WGS) entry which is preliminary data.</text>
</comment>
<protein>
    <submittedName>
        <fullName evidence="14">Uncharacterized protein</fullName>
    </submittedName>
</protein>
<dbReference type="GO" id="GO:0005789">
    <property type="term" value="C:endoplasmic reticulum membrane"/>
    <property type="evidence" value="ECO:0007669"/>
    <property type="project" value="UniProtKB-SubCell"/>
</dbReference>
<evidence type="ECO:0000256" key="6">
    <source>
        <dbReference type="ARBA" id="ARBA00022824"/>
    </source>
</evidence>
<comment type="catalytic activity">
    <reaction evidence="9">
        <text>a long chain fatty alcohol + a fatty acyl-CoA = a long-chain alcohol wax ester + CoA</text>
        <dbReference type="Rhea" id="RHEA:38443"/>
        <dbReference type="ChEBI" id="CHEBI:17135"/>
        <dbReference type="ChEBI" id="CHEBI:57287"/>
        <dbReference type="ChEBI" id="CHEBI:77636"/>
        <dbReference type="ChEBI" id="CHEBI:235323"/>
        <dbReference type="EC" id="2.3.1.75"/>
    </reaction>
</comment>
<feature type="transmembrane region" description="Helical" evidence="11">
    <location>
        <begin position="115"/>
        <end position="147"/>
    </location>
</feature>
<dbReference type="Pfam" id="PF03007">
    <property type="entry name" value="WS_DGAT_cat"/>
    <property type="match status" value="1"/>
</dbReference>
<dbReference type="InterPro" id="IPR004255">
    <property type="entry name" value="O-acyltransferase_WSD1_N"/>
</dbReference>
<gene>
    <name evidence="14" type="ORF">COLO4_06287</name>
</gene>
<accession>A0A1R3KNF1</accession>
<evidence type="ECO:0000259" key="12">
    <source>
        <dbReference type="Pfam" id="PF03007"/>
    </source>
</evidence>
<keyword evidence="15" id="KW-1185">Reference proteome</keyword>
<evidence type="ECO:0000256" key="1">
    <source>
        <dbReference type="ARBA" id="ARBA00004162"/>
    </source>
</evidence>
<evidence type="ECO:0000256" key="5">
    <source>
        <dbReference type="ARBA" id="ARBA00022679"/>
    </source>
</evidence>